<accession>A0A497X793</accession>
<dbReference type="RefSeq" id="WP_121022174.1">
    <property type="nucleotide sequence ID" value="NZ_RCCE01000001.1"/>
</dbReference>
<evidence type="ECO:0000313" key="1">
    <source>
        <dbReference type="EMBL" id="RLJ60753.1"/>
    </source>
</evidence>
<comment type="caution">
    <text evidence="1">The sequence shown here is derived from an EMBL/GenBank/DDBJ whole genome shotgun (WGS) entry which is preliminary data.</text>
</comment>
<reference evidence="1 2" key="1">
    <citation type="submission" date="2018-10" db="EMBL/GenBank/DDBJ databases">
        <title>Genomic Encyclopedia of Archaeal and Bacterial Type Strains, Phase II (KMG-II): from individual species to whole genera.</title>
        <authorList>
            <person name="Goeker M."/>
        </authorList>
    </citation>
    <scope>NUCLEOTIDE SEQUENCE [LARGE SCALE GENOMIC DNA]</scope>
    <source>
        <strain evidence="1 2">DSM 29466</strain>
    </source>
</reference>
<name>A0A497X793_9RHOB</name>
<evidence type="ECO:0000313" key="2">
    <source>
        <dbReference type="Proteomes" id="UP000269157"/>
    </source>
</evidence>
<dbReference type="OrthoDB" id="7854436at2"/>
<dbReference type="Proteomes" id="UP000269157">
    <property type="component" value="Unassembled WGS sequence"/>
</dbReference>
<gene>
    <name evidence="1" type="ORF">BCF46_0959</name>
</gene>
<keyword evidence="2" id="KW-1185">Reference proteome</keyword>
<dbReference type="EMBL" id="RCCE01000001">
    <property type="protein sequence ID" value="RLJ60753.1"/>
    <property type="molecule type" value="Genomic_DNA"/>
</dbReference>
<organism evidence="1 2">
    <name type="scientific">Litoreibacter meonggei</name>
    <dbReference type="NCBI Taxonomy" id="1049199"/>
    <lineage>
        <taxon>Bacteria</taxon>
        <taxon>Pseudomonadati</taxon>
        <taxon>Pseudomonadota</taxon>
        <taxon>Alphaproteobacteria</taxon>
        <taxon>Rhodobacterales</taxon>
        <taxon>Roseobacteraceae</taxon>
        <taxon>Litoreibacter</taxon>
    </lineage>
</organism>
<dbReference type="AlphaFoldDB" id="A0A497X793"/>
<protein>
    <submittedName>
        <fullName evidence="1">Uncharacterized protein</fullName>
    </submittedName>
</protein>
<proteinExistence type="predicted"/>
<sequence>MKVTINHVQKSSGIIRKTTYHGVAVRVQFNAEELAVIRERQLEKDVLLERGYPSDMSDNAINKHANRSLGKKLLTAAVSGADSLHFDLTVTKLMKGEDVYFLGNPMEAKGYEEELRNGLVRLKQWIVGNAEVEKETASFEL</sequence>